<dbReference type="InterPro" id="IPR007159">
    <property type="entry name" value="SpoVT-AbrB_dom"/>
</dbReference>
<name>A0ABU4PJV7_9SPHN</name>
<evidence type="ECO:0000313" key="4">
    <source>
        <dbReference type="Proteomes" id="UP001279660"/>
    </source>
</evidence>
<dbReference type="EMBL" id="JAWXXV010000001">
    <property type="protein sequence ID" value="MDX5983009.1"/>
    <property type="molecule type" value="Genomic_DNA"/>
</dbReference>
<reference evidence="3 4" key="1">
    <citation type="submission" date="2023-11" db="EMBL/GenBank/DDBJ databases">
        <title>MicrobeMod: A computational toolkit for identifying prokaryotic methylation and restriction-modification with nanopore sequencing.</title>
        <authorList>
            <person name="Crits-Christoph A."/>
            <person name="Kang S.C."/>
            <person name="Lee H."/>
            <person name="Ostrov N."/>
        </authorList>
    </citation>
    <scope>NUCLEOTIDE SEQUENCE [LARGE SCALE GENOMIC DNA]</scope>
    <source>
        <strain evidence="3 4">ATCC 14820</strain>
    </source>
</reference>
<feature type="domain" description="SpoVT-AbrB" evidence="2">
    <location>
        <begin position="33"/>
        <end position="73"/>
    </location>
</feature>
<dbReference type="Gene3D" id="2.10.260.10">
    <property type="match status" value="1"/>
</dbReference>
<sequence length="104" mass="11695">MLANHVYVDVYAKEAVVAANHPQASVSREVKLFRNNKSQAVRIPADFELPGDRVMIHREGDRLVLEPIRRKDILEVLASLEPLGPDDQFPDIDDTLLPARAIDL</sequence>
<dbReference type="InterPro" id="IPR037914">
    <property type="entry name" value="SpoVT-AbrB_sf"/>
</dbReference>
<dbReference type="Pfam" id="PF04014">
    <property type="entry name" value="MazE_antitoxin"/>
    <property type="match status" value="1"/>
</dbReference>
<keyword evidence="4" id="KW-1185">Reference proteome</keyword>
<dbReference type="PANTHER" id="PTHR37550:SF1">
    <property type="entry name" value="SSL1300 PROTEIN"/>
    <property type="match status" value="1"/>
</dbReference>
<evidence type="ECO:0000313" key="3">
    <source>
        <dbReference type="EMBL" id="MDX5983009.1"/>
    </source>
</evidence>
<accession>A0ABU4PJV7</accession>
<dbReference type="InterPro" id="IPR051734">
    <property type="entry name" value="VapB_TA_antitoxins"/>
</dbReference>
<dbReference type="RefSeq" id="WP_010405790.1">
    <property type="nucleotide sequence ID" value="NZ_JAWXXV010000001.1"/>
</dbReference>
<gene>
    <name evidence="3" type="ORF">SIL82_01950</name>
</gene>
<evidence type="ECO:0000259" key="2">
    <source>
        <dbReference type="SMART" id="SM00966"/>
    </source>
</evidence>
<evidence type="ECO:0000256" key="1">
    <source>
        <dbReference type="ARBA" id="ARBA00007924"/>
    </source>
</evidence>
<dbReference type="SUPFAM" id="SSF89447">
    <property type="entry name" value="AbrB/MazE/MraZ-like"/>
    <property type="match status" value="1"/>
</dbReference>
<dbReference type="SMART" id="SM00966">
    <property type="entry name" value="SpoVT_AbrB"/>
    <property type="match status" value="1"/>
</dbReference>
<proteinExistence type="inferred from homology"/>
<dbReference type="PANTHER" id="PTHR37550">
    <property type="entry name" value="ANTITOXIN VAPB1"/>
    <property type="match status" value="1"/>
</dbReference>
<comment type="caution">
    <text evidence="3">The sequence shown here is derived from an EMBL/GenBank/DDBJ whole genome shotgun (WGS) entry which is preliminary data.</text>
</comment>
<organism evidence="3 4">
    <name type="scientific">Sphingomonas echinoides</name>
    <dbReference type="NCBI Taxonomy" id="59803"/>
    <lineage>
        <taxon>Bacteria</taxon>
        <taxon>Pseudomonadati</taxon>
        <taxon>Pseudomonadota</taxon>
        <taxon>Alphaproteobacteria</taxon>
        <taxon>Sphingomonadales</taxon>
        <taxon>Sphingomonadaceae</taxon>
        <taxon>Sphingomonas</taxon>
    </lineage>
</organism>
<comment type="similarity">
    <text evidence="1">Belongs to the VapB family.</text>
</comment>
<dbReference type="Proteomes" id="UP001279660">
    <property type="component" value="Unassembled WGS sequence"/>
</dbReference>
<protein>
    <submittedName>
        <fullName evidence="3">Antitoxin</fullName>
    </submittedName>
</protein>